<proteinExistence type="predicted"/>
<organism evidence="1 2">
    <name type="scientific">Poecilia mexicana</name>
    <dbReference type="NCBI Taxonomy" id="48701"/>
    <lineage>
        <taxon>Eukaryota</taxon>
        <taxon>Metazoa</taxon>
        <taxon>Chordata</taxon>
        <taxon>Craniata</taxon>
        <taxon>Vertebrata</taxon>
        <taxon>Euteleostomi</taxon>
        <taxon>Actinopterygii</taxon>
        <taxon>Neopterygii</taxon>
        <taxon>Teleostei</taxon>
        <taxon>Neoteleostei</taxon>
        <taxon>Acanthomorphata</taxon>
        <taxon>Ovalentaria</taxon>
        <taxon>Atherinomorphae</taxon>
        <taxon>Cyprinodontiformes</taxon>
        <taxon>Poeciliidae</taxon>
        <taxon>Poeciliinae</taxon>
        <taxon>Poecilia</taxon>
    </lineage>
</organism>
<dbReference type="AlphaFoldDB" id="A0A3B3XP66"/>
<evidence type="ECO:0000313" key="2">
    <source>
        <dbReference type="Proteomes" id="UP000261480"/>
    </source>
</evidence>
<reference evidence="1" key="2">
    <citation type="submission" date="2025-09" db="UniProtKB">
        <authorList>
            <consortium name="Ensembl"/>
        </authorList>
    </citation>
    <scope>IDENTIFICATION</scope>
</reference>
<evidence type="ECO:0000313" key="1">
    <source>
        <dbReference type="Ensembl" id="ENSPMEP00000016768.1"/>
    </source>
</evidence>
<dbReference type="Proteomes" id="UP000261480">
    <property type="component" value="Unplaced"/>
</dbReference>
<sequence length="67" mass="7819">SESEYTLVSFMYKLFQEQQFWINQLQACARRHSDSSAKVETTLCTPHSTSQSYLLDAGWFKLWASVH</sequence>
<reference evidence="1" key="1">
    <citation type="submission" date="2025-08" db="UniProtKB">
        <authorList>
            <consortium name="Ensembl"/>
        </authorList>
    </citation>
    <scope>IDENTIFICATION</scope>
</reference>
<accession>A0A3B3XP66</accession>
<protein>
    <submittedName>
        <fullName evidence="1">Uncharacterized protein</fullName>
    </submittedName>
</protein>
<name>A0A3B3XP66_9TELE</name>
<keyword evidence="2" id="KW-1185">Reference proteome</keyword>
<dbReference type="Ensembl" id="ENSPMET00000025424.1">
    <property type="protein sequence ID" value="ENSPMEP00000016768.1"/>
    <property type="gene ID" value="ENSPMEG00000019466.1"/>
</dbReference>